<evidence type="ECO:0000256" key="3">
    <source>
        <dbReference type="ARBA" id="ARBA00022692"/>
    </source>
</evidence>
<dbReference type="PANTHER" id="PTHR35007:SF1">
    <property type="entry name" value="PILUS ASSEMBLY PROTEIN"/>
    <property type="match status" value="1"/>
</dbReference>
<dbReference type="InterPro" id="IPR018076">
    <property type="entry name" value="T2SS_GspF_dom"/>
</dbReference>
<reference evidence="9" key="1">
    <citation type="submission" date="2017-05" db="EMBL/GenBank/DDBJ databases">
        <title>Complete and WGS of Bordetella genogroups.</title>
        <authorList>
            <person name="Spilker T."/>
            <person name="Lipuma J."/>
        </authorList>
    </citation>
    <scope>NUCLEOTIDE SEQUENCE [LARGE SCALE GENOMIC DNA]</scope>
    <source>
        <strain evidence="9">AU16122</strain>
    </source>
</reference>
<evidence type="ECO:0000256" key="1">
    <source>
        <dbReference type="ARBA" id="ARBA00004651"/>
    </source>
</evidence>
<comment type="caution">
    <text evidence="8">The sequence shown here is derived from an EMBL/GenBank/DDBJ whole genome shotgun (WGS) entry which is preliminary data.</text>
</comment>
<keyword evidence="5 6" id="KW-0472">Membrane</keyword>
<dbReference type="PANTHER" id="PTHR35007">
    <property type="entry name" value="INTEGRAL MEMBRANE PROTEIN-RELATED"/>
    <property type="match status" value="1"/>
</dbReference>
<evidence type="ECO:0000313" key="9">
    <source>
        <dbReference type="Proteomes" id="UP000216020"/>
    </source>
</evidence>
<feature type="transmembrane region" description="Helical" evidence="6">
    <location>
        <begin position="255"/>
        <end position="275"/>
    </location>
</feature>
<evidence type="ECO:0000256" key="4">
    <source>
        <dbReference type="ARBA" id="ARBA00022989"/>
    </source>
</evidence>
<gene>
    <name evidence="8" type="ORF">CAL29_20855</name>
</gene>
<protein>
    <submittedName>
        <fullName evidence="8">Type II secretion protein F</fullName>
    </submittedName>
</protein>
<keyword evidence="2" id="KW-1003">Cell membrane</keyword>
<evidence type="ECO:0000256" key="6">
    <source>
        <dbReference type="SAM" id="Phobius"/>
    </source>
</evidence>
<proteinExistence type="predicted"/>
<evidence type="ECO:0000256" key="2">
    <source>
        <dbReference type="ARBA" id="ARBA00022475"/>
    </source>
</evidence>
<evidence type="ECO:0000256" key="5">
    <source>
        <dbReference type="ARBA" id="ARBA00023136"/>
    </source>
</evidence>
<dbReference type="Pfam" id="PF00482">
    <property type="entry name" value="T2SSF"/>
    <property type="match status" value="1"/>
</dbReference>
<dbReference type="RefSeq" id="WP_094854901.1">
    <property type="nucleotide sequence ID" value="NZ_NEVM01000005.1"/>
</dbReference>
<evidence type="ECO:0000259" key="7">
    <source>
        <dbReference type="Pfam" id="PF00482"/>
    </source>
</evidence>
<keyword evidence="3 6" id="KW-0812">Transmembrane</keyword>
<dbReference type="Proteomes" id="UP000216020">
    <property type="component" value="Unassembled WGS sequence"/>
</dbReference>
<feature type="transmembrane region" description="Helical" evidence="6">
    <location>
        <begin position="287"/>
        <end position="307"/>
    </location>
</feature>
<dbReference type="EMBL" id="NEVM01000005">
    <property type="protein sequence ID" value="OZI30477.1"/>
    <property type="molecule type" value="Genomic_DNA"/>
</dbReference>
<feature type="transmembrane region" description="Helical" evidence="6">
    <location>
        <begin position="87"/>
        <end position="105"/>
    </location>
</feature>
<accession>A0A261S0E1</accession>
<feature type="transmembrane region" description="Helical" evidence="6">
    <location>
        <begin position="111"/>
        <end position="130"/>
    </location>
</feature>
<dbReference type="GO" id="GO:0005886">
    <property type="term" value="C:plasma membrane"/>
    <property type="evidence" value="ECO:0007669"/>
    <property type="project" value="UniProtKB-SubCell"/>
</dbReference>
<organism evidence="8 9">
    <name type="scientific">Bordetella genomosp. 10</name>
    <dbReference type="NCBI Taxonomy" id="1416804"/>
    <lineage>
        <taxon>Bacteria</taxon>
        <taxon>Pseudomonadati</taxon>
        <taxon>Pseudomonadota</taxon>
        <taxon>Betaproteobacteria</taxon>
        <taxon>Burkholderiales</taxon>
        <taxon>Alcaligenaceae</taxon>
        <taxon>Bordetella</taxon>
    </lineage>
</organism>
<comment type="subcellular location">
    <subcellularLocation>
        <location evidence="1">Cell membrane</location>
        <topology evidence="1">Multi-pass membrane protein</topology>
    </subcellularLocation>
</comment>
<sequence length="313" mass="33865">MVLWHWILACISTALLLFAIAILLWRHAGSGAQRAATSAFLDRQLGRRRDAREGAAPDAGVRAAVAAGRGLGWWHRILSRAGVTPGAGFYLGLFGPAIAVPAALLVAAGPFAAVAALVLLGGLAVFRMWLKIDRRQRRMLSQLPGFLESMVRLLTIGNSLGAAFQTAAGNVNEPLREVLLRADSLTRTGKELDAALRQVSEQYGLRQLFLLASVIGVAQRFGGRSDQILDRMAGFMRDVEQARDELSALSAEVRLSAWILALLPIGLAAFIIIFNNGLFMTLWNDPAGMRMLMAAVGLQIGGSYWLYRMSRGV</sequence>
<keyword evidence="9" id="KW-1185">Reference proteome</keyword>
<keyword evidence="4 6" id="KW-1133">Transmembrane helix</keyword>
<dbReference type="OrthoDB" id="597333at2"/>
<name>A0A261S0E1_9BORD</name>
<feature type="transmembrane region" description="Helical" evidence="6">
    <location>
        <begin position="6"/>
        <end position="25"/>
    </location>
</feature>
<feature type="domain" description="Type II secretion system protein GspF" evidence="7">
    <location>
        <begin position="146"/>
        <end position="272"/>
    </location>
</feature>
<evidence type="ECO:0000313" key="8">
    <source>
        <dbReference type="EMBL" id="OZI30477.1"/>
    </source>
</evidence>
<dbReference type="AlphaFoldDB" id="A0A261S0E1"/>